<evidence type="ECO:0000256" key="4">
    <source>
        <dbReference type="ARBA" id="ARBA00023136"/>
    </source>
</evidence>
<dbReference type="Pfam" id="PF01988">
    <property type="entry name" value="VIT1"/>
    <property type="match status" value="2"/>
</dbReference>
<evidence type="ECO:0008006" key="8">
    <source>
        <dbReference type="Google" id="ProtNLM"/>
    </source>
</evidence>
<reference evidence="6 7" key="1">
    <citation type="journal article" date="2016" name="Nat. Commun.">
        <title>Thousands of microbial genomes shed light on interconnected biogeochemical processes in an aquifer system.</title>
        <authorList>
            <person name="Anantharaman K."/>
            <person name="Brown C.T."/>
            <person name="Hug L.A."/>
            <person name="Sharon I."/>
            <person name="Castelle C.J."/>
            <person name="Probst A.J."/>
            <person name="Thomas B.C."/>
            <person name="Singh A."/>
            <person name="Wilkins M.J."/>
            <person name="Karaoz U."/>
            <person name="Brodie E.L."/>
            <person name="Williams K.H."/>
            <person name="Hubbard S.S."/>
            <person name="Banfield J.F."/>
        </authorList>
    </citation>
    <scope>NUCLEOTIDE SEQUENCE [LARGE SCALE GENOMIC DNA]</scope>
</reference>
<organism evidence="6 7">
    <name type="scientific">Candidatus Kaiserbacteria bacterium RIFCSPHIGHO2_02_FULL_49_16</name>
    <dbReference type="NCBI Taxonomy" id="1798490"/>
    <lineage>
        <taxon>Bacteria</taxon>
        <taxon>Candidatus Kaiseribacteriota</taxon>
    </lineage>
</organism>
<keyword evidence="2 5" id="KW-0812">Transmembrane</keyword>
<proteinExistence type="predicted"/>
<evidence type="ECO:0000313" key="7">
    <source>
        <dbReference type="Proteomes" id="UP000178042"/>
    </source>
</evidence>
<dbReference type="GO" id="GO:0005384">
    <property type="term" value="F:manganese ion transmembrane transporter activity"/>
    <property type="evidence" value="ECO:0007669"/>
    <property type="project" value="InterPro"/>
</dbReference>
<dbReference type="GO" id="GO:0030026">
    <property type="term" value="P:intracellular manganese ion homeostasis"/>
    <property type="evidence" value="ECO:0007669"/>
    <property type="project" value="InterPro"/>
</dbReference>
<dbReference type="GO" id="GO:0012505">
    <property type="term" value="C:endomembrane system"/>
    <property type="evidence" value="ECO:0007669"/>
    <property type="project" value="UniProtKB-SubCell"/>
</dbReference>
<dbReference type="CDD" id="cd01059">
    <property type="entry name" value="CCC1_like"/>
    <property type="match status" value="1"/>
</dbReference>
<dbReference type="Proteomes" id="UP000178042">
    <property type="component" value="Unassembled WGS sequence"/>
</dbReference>
<feature type="transmembrane region" description="Helical" evidence="5">
    <location>
        <begin position="141"/>
        <end position="161"/>
    </location>
</feature>
<evidence type="ECO:0000313" key="6">
    <source>
        <dbReference type="EMBL" id="OGG60672.1"/>
    </source>
</evidence>
<accession>A0A1F6DI36</accession>
<name>A0A1F6DI36_9BACT</name>
<dbReference type="InterPro" id="IPR008217">
    <property type="entry name" value="Ccc1_fam"/>
</dbReference>
<keyword evidence="3 5" id="KW-1133">Transmembrane helix</keyword>
<evidence type="ECO:0000256" key="1">
    <source>
        <dbReference type="ARBA" id="ARBA00004127"/>
    </source>
</evidence>
<gene>
    <name evidence="6" type="ORF">A3C86_03465</name>
</gene>
<feature type="transmembrane region" description="Helical" evidence="5">
    <location>
        <begin position="38"/>
        <end position="60"/>
    </location>
</feature>
<dbReference type="EMBL" id="MFLD01000010">
    <property type="protein sequence ID" value="OGG60672.1"/>
    <property type="molecule type" value="Genomic_DNA"/>
</dbReference>
<dbReference type="AlphaFoldDB" id="A0A1F6DI36"/>
<evidence type="ECO:0000256" key="2">
    <source>
        <dbReference type="ARBA" id="ARBA00022692"/>
    </source>
</evidence>
<evidence type="ECO:0000256" key="3">
    <source>
        <dbReference type="ARBA" id="ARBA00022989"/>
    </source>
</evidence>
<feature type="transmembrane region" description="Helical" evidence="5">
    <location>
        <begin position="80"/>
        <end position="103"/>
    </location>
</feature>
<feature type="transmembrane region" description="Helical" evidence="5">
    <location>
        <begin position="109"/>
        <end position="129"/>
    </location>
</feature>
<sequence>MDATKAIYIRNIIFGVEDSLVSTVGLLAGIASQTSREIILLTGIVYIFVEGFSMAVGSFLSEEATEEYLSLKKVPFKQSIIGSIVMFFSFVLAGLIPIAPYIFIFSQTAVMVSIAASIVALFILGFISGEVTKTGMFSRGLRMAILAGAAIFIGIMVGKFVSI</sequence>
<protein>
    <recommendedName>
        <fullName evidence="8">VIT family protein</fullName>
    </recommendedName>
</protein>
<comment type="caution">
    <text evidence="6">The sequence shown here is derived from an EMBL/GenBank/DDBJ whole genome shotgun (WGS) entry which is preliminary data.</text>
</comment>
<evidence type="ECO:0000256" key="5">
    <source>
        <dbReference type="SAM" id="Phobius"/>
    </source>
</evidence>
<dbReference type="PANTHER" id="PTHR31851">
    <property type="entry name" value="FE(2+)/MN(2+) TRANSPORTER PCL1"/>
    <property type="match status" value="1"/>
</dbReference>
<comment type="subcellular location">
    <subcellularLocation>
        <location evidence="1">Endomembrane system</location>
        <topology evidence="1">Multi-pass membrane protein</topology>
    </subcellularLocation>
</comment>
<keyword evidence="4 5" id="KW-0472">Membrane</keyword>